<dbReference type="Gene3D" id="2.130.10.30">
    <property type="entry name" value="Regulator of chromosome condensation 1/beta-lactamase-inhibitor protein II"/>
    <property type="match status" value="2"/>
</dbReference>
<evidence type="ECO:0000313" key="2">
    <source>
        <dbReference type="EMBL" id="ASJ57509.1"/>
    </source>
</evidence>
<dbReference type="Proteomes" id="UP000197781">
    <property type="component" value="Chromosome"/>
</dbReference>
<dbReference type="Pfam" id="PF00415">
    <property type="entry name" value="RCC1"/>
    <property type="match status" value="1"/>
</dbReference>
<dbReference type="EMBL" id="CP018145">
    <property type="protein sequence ID" value="ASJ57509.1"/>
    <property type="molecule type" value="Genomic_DNA"/>
</dbReference>
<reference evidence="2 3" key="1">
    <citation type="submission" date="2016-11" db="EMBL/GenBank/DDBJ databases">
        <authorList>
            <person name="Jaros S."/>
            <person name="Januszkiewicz K."/>
            <person name="Wedrychowicz H."/>
        </authorList>
    </citation>
    <scope>NUCLEOTIDE SEQUENCE [LARGE SCALE GENOMIC DNA]</scope>
    <source>
        <strain evidence="2 3">NF2</strain>
    </source>
</reference>
<dbReference type="AlphaFoldDB" id="A0A220MRZ4"/>
<dbReference type="RefSeq" id="WP_088910921.1">
    <property type="nucleotide sequence ID" value="NZ_CP018145.1"/>
</dbReference>
<feature type="signal peptide" evidence="1">
    <location>
        <begin position="1"/>
        <end position="27"/>
    </location>
</feature>
<dbReference type="PANTHER" id="PTHR45982">
    <property type="entry name" value="REGULATOR OF CHROMOSOME CONDENSATION"/>
    <property type="match status" value="1"/>
</dbReference>
<evidence type="ECO:0000256" key="1">
    <source>
        <dbReference type="SAM" id="SignalP"/>
    </source>
</evidence>
<dbReference type="InterPro" id="IPR000408">
    <property type="entry name" value="Reg_chr_condens"/>
</dbReference>
<dbReference type="InterPro" id="IPR009091">
    <property type="entry name" value="RCC1/BLIP-II"/>
</dbReference>
<dbReference type="InterPro" id="IPR051553">
    <property type="entry name" value="Ran_GTPase-activating"/>
</dbReference>
<accession>A0A220MRZ4</accession>
<dbReference type="PRINTS" id="PR00633">
    <property type="entry name" value="RCCNDNSATION"/>
</dbReference>
<dbReference type="SUPFAM" id="SSF50985">
    <property type="entry name" value="RCC1/BLIP-II"/>
    <property type="match status" value="1"/>
</dbReference>
<evidence type="ECO:0000313" key="3">
    <source>
        <dbReference type="Proteomes" id="UP000197781"/>
    </source>
</evidence>
<protein>
    <submittedName>
        <fullName evidence="2">Regulator</fullName>
    </submittedName>
</protein>
<dbReference type="PANTHER" id="PTHR45982:SF1">
    <property type="entry name" value="REGULATOR OF CHROMOSOME CONDENSATION"/>
    <property type="match status" value="1"/>
</dbReference>
<dbReference type="PROSITE" id="PS50012">
    <property type="entry name" value="RCC1_3"/>
    <property type="match status" value="1"/>
</dbReference>
<dbReference type="KEGG" id="bfm:BP422_10470"/>
<keyword evidence="1" id="KW-0732">Signal</keyword>
<gene>
    <name evidence="2" type="ORF">BP422_10470</name>
</gene>
<feature type="chain" id="PRO_5039164714" evidence="1">
    <location>
        <begin position="28"/>
        <end position="704"/>
    </location>
</feature>
<sequence length="704" mass="77549">MVRTEKWVALLSYTAVLSLLTTGGVVAASPAKAVSQKVEASVGATGNTEVKLQACSQDDAKADVSDTTVKSWKPLGNNPVLEGITSIAAGVIFDEAGYGWRPGISYAFTEDGQVWKWGFQSDKKYEPHKLAGIKDAKQVMTDYVLTSAGEVWLIDEKKAPEKLAGLDKIKNIQQLDLHEGVLFLLKEDGTVLKWEDGAKAAEKVTKLSKIRDMYSSAFSLFLVDDQGKLLYLDGKSGELNTENLQVMDIPGKVKQVAVDYTDRALIQTEKGEVYSYNTKENEKVVRAAHADGATRMAVGGEGLYLIVKADGTVWGWGHNTLGMLGANLENEMEKPVKIAGLSDITDVKAGTDHVIALDKKGNVYSFGSNITGQLGRIPVTFDKWTELGELRDVKQVVTELDRPYFVRKDGSVWSFGADRVPYEVKGPTIVKTMDTILNSPVTLNENGQIQLWTSEFSSCETLALPSRIKDFVGGEKHLLLRTEDDQFLTVEFGYDSAERGGVYVFTNLRPKKVETLKIDSKLAADVTKLYANLYTFFAVTKNGQVLYAERKNDDPFTSFAPIAGLEGIRELAPEYFVRHTKDIASVWAINDAGKVQEIQVYPESEGNNAGAIKAKLESKTEEGIAMMSGRLRITKDGQIFEHDWEPLQKQKVAAPVRLISSSYNYAIEGPGSHYHVLVTEDDKIVLIGVNPYVKSELQPGMVRQ</sequence>
<organism evidence="2 3">
    <name type="scientific">Brevibacillus formosus</name>
    <dbReference type="NCBI Taxonomy" id="54913"/>
    <lineage>
        <taxon>Bacteria</taxon>
        <taxon>Bacillati</taxon>
        <taxon>Bacillota</taxon>
        <taxon>Bacilli</taxon>
        <taxon>Bacillales</taxon>
        <taxon>Paenibacillaceae</taxon>
        <taxon>Brevibacillus</taxon>
    </lineage>
</organism>
<proteinExistence type="predicted"/>
<name>A0A220MRZ4_9BACL</name>